<evidence type="ECO:0008006" key="5">
    <source>
        <dbReference type="Google" id="ProtNLM"/>
    </source>
</evidence>
<dbReference type="PANTHER" id="PTHR24559:SF457">
    <property type="entry name" value="RNA-DIRECTED DNA POLYMERASE HOMOLOG"/>
    <property type="match status" value="1"/>
</dbReference>
<dbReference type="InterPro" id="IPR043128">
    <property type="entry name" value="Rev_trsase/Diguanyl_cyclase"/>
</dbReference>
<dbReference type="EMBL" id="AM460463">
    <property type="protein sequence ID" value="CAN81175.1"/>
    <property type="molecule type" value="Genomic_DNA"/>
</dbReference>
<dbReference type="InterPro" id="IPR002156">
    <property type="entry name" value="RNaseH_domain"/>
</dbReference>
<evidence type="ECO:0000259" key="2">
    <source>
        <dbReference type="Pfam" id="PF00078"/>
    </source>
</evidence>
<dbReference type="CDD" id="cd09279">
    <property type="entry name" value="RNase_HI_like"/>
    <property type="match status" value="1"/>
</dbReference>
<accession>A5BIE3</accession>
<dbReference type="Gene3D" id="3.30.420.10">
    <property type="entry name" value="Ribonuclease H-like superfamily/Ribonuclease H"/>
    <property type="match status" value="1"/>
</dbReference>
<protein>
    <recommendedName>
        <fullName evidence="5">Transposon Ty3-I Gag-Pol polyprotein</fullName>
    </recommendedName>
</protein>
<dbReference type="AlphaFoldDB" id="A5BIE3"/>
<dbReference type="Gene3D" id="3.30.70.270">
    <property type="match status" value="1"/>
</dbReference>
<dbReference type="InterPro" id="IPR036397">
    <property type="entry name" value="RNaseH_sf"/>
</dbReference>
<evidence type="ECO:0000256" key="1">
    <source>
        <dbReference type="SAM" id="MobiDB-lite"/>
    </source>
</evidence>
<name>A5BIE3_VITVI</name>
<dbReference type="InterPro" id="IPR043502">
    <property type="entry name" value="DNA/RNA_pol_sf"/>
</dbReference>
<dbReference type="Gene3D" id="3.10.10.10">
    <property type="entry name" value="HIV Type 1 Reverse Transcriptase, subunit A, domain 1"/>
    <property type="match status" value="1"/>
</dbReference>
<dbReference type="PANTHER" id="PTHR24559">
    <property type="entry name" value="TRANSPOSON TY3-I GAG-POL POLYPROTEIN"/>
    <property type="match status" value="1"/>
</dbReference>
<dbReference type="InterPro" id="IPR000477">
    <property type="entry name" value="RT_dom"/>
</dbReference>
<proteinExistence type="predicted"/>
<sequence length="1118" mass="127095">MRVGFKKKSYDRVRLTQMTVCSLQTAEWSFHVGGVNGKGCRGCSWEGITLVLKKVIEGMKIEDIWYDRRRREDQGNASLGGENGDLDIKYLKKKKSKNVGRKYLEALQEDFAGVQDGCKILQAEGHHFAAKAQEFLRQFVFNTVIDVSRRELEALSQGPEESVTSFISRWREKIAQIVYRPLENNQISMILRSLQPRFARHLMGFPHTDIGSLVQVLYGIEECIARGLWPKSSPFDSKGKKSSGGQRPGDYRSPALSRPMTPTYLHPTSEPGFAAQVSERPPTLYPRLRAPQATIPLVYKPTRHFSQLGMPLSRAFQKLMKDDDLPPEGSDHTCPLYIIVGCSGHRVPSVLLDNGSALNVHPLATTIALGYASSKFGLSTQMVRAYDSTKGEVVGTLMIELLIGPATFSTLFQVLRIPTFFNLLLGQPWIHRAGVIPSSLHRKVKFIYDKQVIMLQSPKDMFASSESVLHISHSEDDLFFTGFTFDEGYAFLPIIELGQRQHGPMEFVATTNHDTLFGLGFVPTEADYRYMTRLHRESVRAHLSCTPFYYLVRSYKMNLTDYFIRGLEVHPHMGDFGTMTDIDGVDELQHQLHHFLLGDDTFGTLVLVMIAPSSPYRADFLSLCFPEDTTDYGVVVEPTKVTEEIQTVLTPELMEDVTVGDDLFEGTISSIEGTSDFMDPLLSFDILSGFISRSDDVYDSSSMDLSIFEYLFVSCDSIYISTPYSPTPHIFDIDYEIVLPDSNRDSFDHDSNPIDERVSPIIGDVEIVDFSTENRPKELKIGSLLSTDESDRLIHLLRDDKVRVCVAFRDLNKASPNDDFLLPYIDLLVDSTIGHSMLSFMDGFSGYNQILMASDDMEKTTFITECGTYYYRVIPFGLRNAGATYQRVATTLFHDMMHRNVEVYVDDMIVKSRGRADHLVALEKFFEKIRNLRLRLNPKKCTFGVTFGKLLGHMVSERGIEIDLNKIKVILDMSVLRTEKEIMGFLGRLQYISRFITRLTNIYQHLATNNIVEYEACIFNLETALELGIRQMEVFGDSNLVLKQIQGDWRTRDVKLRPYHAYLELLVRRFDDLRYTHLPRVQNQFANALASSMDFPIYVVIRPLLIESRFAPAYNCLI</sequence>
<gene>
    <name evidence="4" type="ORF">VITISV_000818</name>
</gene>
<feature type="domain" description="Reverse transcriptase" evidence="2">
    <location>
        <begin position="800"/>
        <end position="954"/>
    </location>
</feature>
<evidence type="ECO:0000313" key="4">
    <source>
        <dbReference type="EMBL" id="CAN81175.1"/>
    </source>
</evidence>
<feature type="domain" description="RNase H type-1" evidence="3">
    <location>
        <begin position="1003"/>
        <end position="1092"/>
    </location>
</feature>
<dbReference type="GO" id="GO:0004523">
    <property type="term" value="F:RNA-DNA hybrid ribonuclease activity"/>
    <property type="evidence" value="ECO:0007669"/>
    <property type="project" value="InterPro"/>
</dbReference>
<dbReference type="Pfam" id="PF13456">
    <property type="entry name" value="RVT_3"/>
    <property type="match status" value="1"/>
</dbReference>
<dbReference type="SUPFAM" id="SSF56672">
    <property type="entry name" value="DNA/RNA polymerases"/>
    <property type="match status" value="1"/>
</dbReference>
<dbReference type="GO" id="GO:0003676">
    <property type="term" value="F:nucleic acid binding"/>
    <property type="evidence" value="ECO:0007669"/>
    <property type="project" value="InterPro"/>
</dbReference>
<dbReference type="CDD" id="cd01647">
    <property type="entry name" value="RT_LTR"/>
    <property type="match status" value="1"/>
</dbReference>
<dbReference type="Pfam" id="PF00078">
    <property type="entry name" value="RVT_1"/>
    <property type="match status" value="1"/>
</dbReference>
<organism evidence="4">
    <name type="scientific">Vitis vinifera</name>
    <name type="common">Grape</name>
    <dbReference type="NCBI Taxonomy" id="29760"/>
    <lineage>
        <taxon>Eukaryota</taxon>
        <taxon>Viridiplantae</taxon>
        <taxon>Streptophyta</taxon>
        <taxon>Embryophyta</taxon>
        <taxon>Tracheophyta</taxon>
        <taxon>Spermatophyta</taxon>
        <taxon>Magnoliopsida</taxon>
        <taxon>eudicotyledons</taxon>
        <taxon>Gunneridae</taxon>
        <taxon>Pentapetalae</taxon>
        <taxon>rosids</taxon>
        <taxon>Vitales</taxon>
        <taxon>Vitaceae</taxon>
        <taxon>Viteae</taxon>
        <taxon>Vitis</taxon>
    </lineage>
</organism>
<feature type="region of interest" description="Disordered" evidence="1">
    <location>
        <begin position="234"/>
        <end position="278"/>
    </location>
</feature>
<evidence type="ECO:0000259" key="3">
    <source>
        <dbReference type="Pfam" id="PF13456"/>
    </source>
</evidence>
<dbReference type="InterPro" id="IPR053134">
    <property type="entry name" value="RNA-dir_DNA_polymerase"/>
</dbReference>
<reference evidence="4" key="1">
    <citation type="journal article" date="2007" name="PLoS ONE">
        <title>The first genome sequence of an elite grapevine cultivar (Pinot noir Vitis vinifera L.): coping with a highly heterozygous genome.</title>
        <authorList>
            <person name="Velasco R."/>
            <person name="Zharkikh A."/>
            <person name="Troggio M."/>
            <person name="Cartwright D.A."/>
            <person name="Cestaro A."/>
            <person name="Pruss D."/>
            <person name="Pindo M."/>
            <person name="FitzGerald L.M."/>
            <person name="Vezzulli S."/>
            <person name="Reid J."/>
            <person name="Malacarne G."/>
            <person name="Iliev D."/>
            <person name="Coppola G."/>
            <person name="Wardell B."/>
            <person name="Micheletti D."/>
            <person name="Macalma T."/>
            <person name="Facci M."/>
            <person name="Mitchell J.T."/>
            <person name="Perazzolli M."/>
            <person name="Eldredge G."/>
            <person name="Gatto P."/>
            <person name="Oyzerski R."/>
            <person name="Moretto M."/>
            <person name="Gutin N."/>
            <person name="Stefanini M."/>
            <person name="Chen Y."/>
            <person name="Segala C."/>
            <person name="Davenport C."/>
            <person name="Dematte L."/>
            <person name="Mraz A."/>
            <person name="Battilana J."/>
            <person name="Stormo K."/>
            <person name="Costa F."/>
            <person name="Tao Q."/>
            <person name="Si-Ammour A."/>
            <person name="Harkins T."/>
            <person name="Lackey A."/>
            <person name="Perbost C."/>
            <person name="Taillon B."/>
            <person name="Stella A."/>
            <person name="Solovyev V."/>
            <person name="Fawcett J.A."/>
            <person name="Sterck L."/>
            <person name="Vandepoele K."/>
            <person name="Grando S.M."/>
            <person name="Toppo S."/>
            <person name="Moser C."/>
            <person name="Lanchbury J."/>
            <person name="Bogden R."/>
            <person name="Skolnick M."/>
            <person name="Sgaramella V."/>
            <person name="Bhatnagar S.K."/>
            <person name="Fontana P."/>
            <person name="Gutin A."/>
            <person name="Van de Peer Y."/>
            <person name="Salamini F."/>
            <person name="Viola R."/>
        </authorList>
    </citation>
    <scope>NUCLEOTIDE SEQUENCE</scope>
</reference>